<dbReference type="AlphaFoldDB" id="A0A0K2VIA3"/>
<feature type="region of interest" description="Disordered" evidence="1">
    <location>
        <begin position="1"/>
        <end position="25"/>
    </location>
</feature>
<evidence type="ECO:0000256" key="1">
    <source>
        <dbReference type="SAM" id="MobiDB-lite"/>
    </source>
</evidence>
<proteinExistence type="predicted"/>
<reference evidence="2" key="1">
    <citation type="submission" date="2014-05" db="EMBL/GenBank/DDBJ databases">
        <authorList>
            <person name="Chronopoulou M."/>
        </authorList>
    </citation>
    <scope>NUCLEOTIDE SEQUENCE</scope>
    <source>
        <tissue evidence="2">Whole organism</tissue>
    </source>
</reference>
<evidence type="ECO:0000313" key="2">
    <source>
        <dbReference type="EMBL" id="CDW49922.1"/>
    </source>
</evidence>
<protein>
    <submittedName>
        <fullName evidence="2">Uncharacterized protein</fullName>
    </submittedName>
</protein>
<name>A0A0K2VIA3_LEPSM</name>
<organism evidence="2">
    <name type="scientific">Lepeophtheirus salmonis</name>
    <name type="common">Salmon louse</name>
    <name type="synonym">Caligus salmonis</name>
    <dbReference type="NCBI Taxonomy" id="72036"/>
    <lineage>
        <taxon>Eukaryota</taxon>
        <taxon>Metazoa</taxon>
        <taxon>Ecdysozoa</taxon>
        <taxon>Arthropoda</taxon>
        <taxon>Crustacea</taxon>
        <taxon>Multicrustacea</taxon>
        <taxon>Hexanauplia</taxon>
        <taxon>Copepoda</taxon>
        <taxon>Siphonostomatoida</taxon>
        <taxon>Caligidae</taxon>
        <taxon>Lepeophtheirus</taxon>
    </lineage>
</organism>
<feature type="non-terminal residue" evidence="2">
    <location>
        <position position="1"/>
    </location>
</feature>
<sequence length="94" mass="10537">KCASLLPTIPNLTGRPKSSEHCRRSHAEESWKSLDELLLTYRSTPLSSGNSHAQLLFTKPIRTHLDVCLHTNTSTPKEPVKEQSYVGCKSYIQS</sequence>
<dbReference type="EMBL" id="HACA01032561">
    <property type="protein sequence ID" value="CDW49922.1"/>
    <property type="molecule type" value="Transcribed_RNA"/>
</dbReference>
<accession>A0A0K2VIA3</accession>